<dbReference type="AlphaFoldDB" id="D3BIK3"/>
<gene>
    <name evidence="3" type="ORF">PPL_08082</name>
</gene>
<dbReference type="InParanoid" id="D3BIK3"/>
<accession>D3BIK3</accession>
<keyword evidence="2" id="KW-0732">Signal</keyword>
<evidence type="ECO:0000313" key="4">
    <source>
        <dbReference type="Proteomes" id="UP000001396"/>
    </source>
</evidence>
<feature type="chain" id="PRO_5003042281" evidence="2">
    <location>
        <begin position="24"/>
        <end position="56"/>
    </location>
</feature>
<name>D3BIK3_HETP5</name>
<organism evidence="3 4">
    <name type="scientific">Heterostelium pallidum (strain ATCC 26659 / Pp 5 / PN500)</name>
    <name type="common">Cellular slime mold</name>
    <name type="synonym">Polysphondylium pallidum</name>
    <dbReference type="NCBI Taxonomy" id="670386"/>
    <lineage>
        <taxon>Eukaryota</taxon>
        <taxon>Amoebozoa</taxon>
        <taxon>Evosea</taxon>
        <taxon>Eumycetozoa</taxon>
        <taxon>Dictyostelia</taxon>
        <taxon>Acytosteliales</taxon>
        <taxon>Acytosteliaceae</taxon>
        <taxon>Heterostelium</taxon>
    </lineage>
</organism>
<sequence>MNFLIFLLFLWVIFLGLLISTSAESNNDPPHHHHGHQNNNNFPITSLLSKGEFREA</sequence>
<feature type="signal peptide" evidence="2">
    <location>
        <begin position="1"/>
        <end position="23"/>
    </location>
</feature>
<evidence type="ECO:0000256" key="2">
    <source>
        <dbReference type="SAM" id="SignalP"/>
    </source>
</evidence>
<protein>
    <submittedName>
        <fullName evidence="3">Uncharacterized protein</fullName>
    </submittedName>
</protein>
<dbReference type="Proteomes" id="UP000001396">
    <property type="component" value="Unassembled WGS sequence"/>
</dbReference>
<comment type="caution">
    <text evidence="3">The sequence shown here is derived from an EMBL/GenBank/DDBJ whole genome shotgun (WGS) entry which is preliminary data.</text>
</comment>
<dbReference type="GeneID" id="31363562"/>
<feature type="region of interest" description="Disordered" evidence="1">
    <location>
        <begin position="26"/>
        <end position="56"/>
    </location>
</feature>
<proteinExistence type="predicted"/>
<dbReference type="EMBL" id="ADBJ01000037">
    <property type="protein sequence ID" value="EFA78627.1"/>
    <property type="molecule type" value="Genomic_DNA"/>
</dbReference>
<keyword evidence="4" id="KW-1185">Reference proteome</keyword>
<evidence type="ECO:0000313" key="3">
    <source>
        <dbReference type="EMBL" id="EFA78627.1"/>
    </source>
</evidence>
<reference evidence="3 4" key="1">
    <citation type="journal article" date="2011" name="Genome Res.">
        <title>Phylogeny-wide analysis of social amoeba genomes highlights ancient origins for complex intercellular communication.</title>
        <authorList>
            <person name="Heidel A.J."/>
            <person name="Lawal H.M."/>
            <person name="Felder M."/>
            <person name="Schilde C."/>
            <person name="Helps N.R."/>
            <person name="Tunggal B."/>
            <person name="Rivero F."/>
            <person name="John U."/>
            <person name="Schleicher M."/>
            <person name="Eichinger L."/>
            <person name="Platzer M."/>
            <person name="Noegel A.A."/>
            <person name="Schaap P."/>
            <person name="Gloeckner G."/>
        </authorList>
    </citation>
    <scope>NUCLEOTIDE SEQUENCE [LARGE SCALE GENOMIC DNA]</scope>
    <source>
        <strain evidence="4">ATCC 26659 / Pp 5 / PN500</strain>
    </source>
</reference>
<dbReference type="RefSeq" id="XP_020430751.1">
    <property type="nucleotide sequence ID" value="XM_020578912.1"/>
</dbReference>
<evidence type="ECO:0000256" key="1">
    <source>
        <dbReference type="SAM" id="MobiDB-lite"/>
    </source>
</evidence>